<dbReference type="Proteomes" id="UP000019763">
    <property type="component" value="Unassembled WGS sequence"/>
</dbReference>
<dbReference type="VEuPathDB" id="CryptoDB:GNI_091110"/>
<evidence type="ECO:0000256" key="1">
    <source>
        <dbReference type="SAM" id="MobiDB-lite"/>
    </source>
</evidence>
<organism evidence="2 3">
    <name type="scientific">Gregarina niphandrodes</name>
    <name type="common">Septate eugregarine</name>
    <dbReference type="NCBI Taxonomy" id="110365"/>
    <lineage>
        <taxon>Eukaryota</taxon>
        <taxon>Sar</taxon>
        <taxon>Alveolata</taxon>
        <taxon>Apicomplexa</taxon>
        <taxon>Conoidasida</taxon>
        <taxon>Gregarinasina</taxon>
        <taxon>Eugregarinorida</taxon>
        <taxon>Gregarinidae</taxon>
        <taxon>Gregarina</taxon>
    </lineage>
</organism>
<dbReference type="RefSeq" id="XP_011130862.1">
    <property type="nucleotide sequence ID" value="XM_011132560.1"/>
</dbReference>
<comment type="caution">
    <text evidence="2">The sequence shown here is derived from an EMBL/GenBank/DDBJ whole genome shotgun (WGS) entry which is preliminary data.</text>
</comment>
<sequence>MGLLGIEPVTLDAVGTAPLFTTTLRSLNYGLKKRAQQLDTEPTGKSPPVQDKLTCSIGDERTAGETEGALGSVNEARDAENKENEADKGNLNDSKDDDSKDDDNEDDDNEDACQKEKEERDKDEDEMSGKTQDVKGNDDGAVQKWARPPILVVTCVRGWQDWHKCCICHQNDPCHDGSGCQEIKLIKDPVIGAVTITGEYSIYCCTYGTLHRQEARDGSIFDVPWAAVALEYIDVIFPLSRWSILLSLLRVKCEQWYTVNVASTDTSVAAWRDIHDAASWFNGVFSADLLHVLRHVDGWLMSGGADMKGLASAVSSDAGRSRLWSMFEKSYCIMHILSGIITTKLMP</sequence>
<dbReference type="AlphaFoldDB" id="A0A023B5E5"/>
<feature type="region of interest" description="Disordered" evidence="1">
    <location>
        <begin position="35"/>
        <end position="141"/>
    </location>
</feature>
<accession>A0A023B5E5</accession>
<evidence type="ECO:0000313" key="2">
    <source>
        <dbReference type="EMBL" id="EZG60078.1"/>
    </source>
</evidence>
<feature type="compositionally biased region" description="Acidic residues" evidence="1">
    <location>
        <begin position="99"/>
        <end position="111"/>
    </location>
</feature>
<dbReference type="GeneID" id="22913276"/>
<name>A0A023B5E5_GRENI</name>
<proteinExistence type="predicted"/>
<dbReference type="EMBL" id="AFNH02000680">
    <property type="protein sequence ID" value="EZG60078.1"/>
    <property type="molecule type" value="Genomic_DNA"/>
</dbReference>
<keyword evidence="3" id="KW-1185">Reference proteome</keyword>
<gene>
    <name evidence="2" type="ORF">GNI_091110</name>
</gene>
<evidence type="ECO:0000313" key="3">
    <source>
        <dbReference type="Proteomes" id="UP000019763"/>
    </source>
</evidence>
<reference evidence="2" key="1">
    <citation type="submission" date="2013-12" db="EMBL/GenBank/DDBJ databases">
        <authorList>
            <person name="Omoto C.K."/>
            <person name="Sibley D."/>
            <person name="Venepally P."/>
            <person name="Hadjithomas M."/>
            <person name="Karamycheva S."/>
            <person name="Brunk B."/>
            <person name="Roos D."/>
            <person name="Caler E."/>
            <person name="Lorenzi H."/>
        </authorList>
    </citation>
    <scope>NUCLEOTIDE SEQUENCE</scope>
</reference>
<feature type="compositionally biased region" description="Basic and acidic residues" evidence="1">
    <location>
        <begin position="75"/>
        <end position="98"/>
    </location>
</feature>
<protein>
    <submittedName>
        <fullName evidence="2">Uncharacterized protein</fullName>
    </submittedName>
</protein>